<dbReference type="eggNOG" id="arCOG03456">
    <property type="taxonomic scope" value="Archaea"/>
</dbReference>
<keyword evidence="4 6" id="KW-1133">Transmembrane helix</keyword>
<reference evidence="8 9" key="1">
    <citation type="journal article" date="1998" name="DNA Res.">
        <title>Complete sequence and gene organization of the genome of a hyper-thermophilic archaebacterium, Pyrococcus horikoshii OT3.</title>
        <authorList>
            <person name="Kawarabayasi Y."/>
            <person name="Sawada M."/>
            <person name="Horikawa H."/>
            <person name="Haikawa Y."/>
            <person name="Hino Y."/>
            <person name="Yamamoto S."/>
            <person name="Sekine M."/>
            <person name="Baba S."/>
            <person name="Kosugi H."/>
            <person name="Hosoyama A."/>
            <person name="Nagai Y."/>
            <person name="Sakai M."/>
            <person name="Ogura K."/>
            <person name="Otuka R."/>
            <person name="Nakazawa H."/>
            <person name="Takamiya M."/>
            <person name="Ohfuku Y."/>
            <person name="Funahashi T."/>
            <person name="Tanaka T."/>
            <person name="Kudoh Y."/>
            <person name="Yamazaki J."/>
            <person name="Kushida N."/>
            <person name="Oguchi A."/>
            <person name="Aoki K."/>
            <person name="Nakamura Y."/>
            <person name="Robb T.F."/>
            <person name="Horikoshi K."/>
            <person name="Masuchi Y."/>
            <person name="Shizuya H."/>
            <person name="Kikuchi H."/>
        </authorList>
    </citation>
    <scope>NUCLEOTIDE SEQUENCE [LARGE SCALE GENOMIC DNA]</scope>
    <source>
        <strain evidence="9">ATCC 700860 / DSM 12428 / JCM 9974 / NBRC 100139 / OT-3</strain>
    </source>
</reference>
<evidence type="ECO:0000256" key="2">
    <source>
        <dbReference type="ARBA" id="ARBA00022475"/>
    </source>
</evidence>
<sequence>MTNKSLKVSSTCKGEGESMEKRLYRARDERMFLGVLGGIAKYFDVDPTIVRLLFILLFVLNPEVATILYFGAALVMPEEPGEESGSIGDRVEEMVREVGEVFKGLKFKGKDEKVIGIAVIALGFILILRAYYPFINVPWKIVVGVLAVTFGAYLILRG</sequence>
<evidence type="ECO:0000256" key="3">
    <source>
        <dbReference type="ARBA" id="ARBA00022692"/>
    </source>
</evidence>
<feature type="transmembrane region" description="Helical" evidence="6">
    <location>
        <begin position="138"/>
        <end position="156"/>
    </location>
</feature>
<dbReference type="InterPro" id="IPR007168">
    <property type="entry name" value="Phageshock_PspC_N"/>
</dbReference>
<protein>
    <recommendedName>
        <fullName evidence="7">Phage shock protein PspC N-terminal domain-containing protein</fullName>
    </recommendedName>
</protein>
<dbReference type="PANTHER" id="PTHR33885:SF3">
    <property type="entry name" value="PHAGE SHOCK PROTEIN C"/>
    <property type="match status" value="1"/>
</dbReference>
<dbReference type="EMBL" id="BA000001">
    <property type="protein sequence ID" value="BAA30179.1"/>
    <property type="molecule type" value="Genomic_DNA"/>
</dbReference>
<feature type="transmembrane region" description="Helical" evidence="6">
    <location>
        <begin position="114"/>
        <end position="132"/>
    </location>
</feature>
<evidence type="ECO:0000313" key="8">
    <source>
        <dbReference type="EMBL" id="BAA30179.1"/>
    </source>
</evidence>
<dbReference type="InterPro" id="IPR052027">
    <property type="entry name" value="PspC"/>
</dbReference>
<dbReference type="Proteomes" id="UP000000752">
    <property type="component" value="Chromosome"/>
</dbReference>
<dbReference type="GO" id="GO:0005886">
    <property type="term" value="C:plasma membrane"/>
    <property type="evidence" value="ECO:0007669"/>
    <property type="project" value="UniProtKB-SubCell"/>
</dbReference>
<feature type="transmembrane region" description="Helical" evidence="6">
    <location>
        <begin position="52"/>
        <end position="76"/>
    </location>
</feature>
<keyword evidence="3 6" id="KW-0812">Transmembrane</keyword>
<keyword evidence="9" id="KW-1185">Reference proteome</keyword>
<name>O58807_PYRHO</name>
<evidence type="ECO:0000256" key="1">
    <source>
        <dbReference type="ARBA" id="ARBA00004162"/>
    </source>
</evidence>
<evidence type="ECO:0000256" key="6">
    <source>
        <dbReference type="SAM" id="Phobius"/>
    </source>
</evidence>
<evidence type="ECO:0000256" key="5">
    <source>
        <dbReference type="ARBA" id="ARBA00023136"/>
    </source>
</evidence>
<dbReference type="PANTHER" id="PTHR33885">
    <property type="entry name" value="PHAGE SHOCK PROTEIN C"/>
    <property type="match status" value="1"/>
</dbReference>
<evidence type="ECO:0000256" key="4">
    <source>
        <dbReference type="ARBA" id="ARBA00022989"/>
    </source>
</evidence>
<dbReference type="Pfam" id="PF04024">
    <property type="entry name" value="PspC"/>
    <property type="match status" value="1"/>
</dbReference>
<keyword evidence="5 6" id="KW-0472">Membrane</keyword>
<organism evidence="8 9">
    <name type="scientific">Pyrococcus horikoshii (strain ATCC 700860 / DSM 12428 / JCM 9974 / NBRC 100139 / OT-3)</name>
    <dbReference type="NCBI Taxonomy" id="70601"/>
    <lineage>
        <taxon>Archaea</taxon>
        <taxon>Methanobacteriati</taxon>
        <taxon>Methanobacteriota</taxon>
        <taxon>Thermococci</taxon>
        <taxon>Thermococcales</taxon>
        <taxon>Thermococcaceae</taxon>
        <taxon>Pyrococcus</taxon>
    </lineage>
</organism>
<proteinExistence type="predicted"/>
<dbReference type="AlphaFoldDB" id="O58807"/>
<evidence type="ECO:0000313" key="9">
    <source>
        <dbReference type="Proteomes" id="UP000000752"/>
    </source>
</evidence>
<dbReference type="STRING" id="70601.gene:9378039"/>
<accession>O58807</accession>
<comment type="subcellular location">
    <subcellularLocation>
        <location evidence="1">Cell membrane</location>
        <topology evidence="1">Single-pass membrane protein</topology>
    </subcellularLocation>
</comment>
<dbReference type="KEGG" id="pho:PH1080"/>
<dbReference type="EnsemblBacteria" id="BAA30179">
    <property type="protein sequence ID" value="BAA30179"/>
    <property type="gene ID" value="BAA30179"/>
</dbReference>
<keyword evidence="2" id="KW-1003">Cell membrane</keyword>
<feature type="domain" description="Phage shock protein PspC N-terminal" evidence="7">
    <location>
        <begin position="21"/>
        <end position="79"/>
    </location>
</feature>
<dbReference type="PIR" id="E71102">
    <property type="entry name" value="E71102"/>
</dbReference>
<evidence type="ECO:0000259" key="7">
    <source>
        <dbReference type="Pfam" id="PF04024"/>
    </source>
</evidence>
<gene>
    <name evidence="8" type="ordered locus">PH1080</name>
</gene>